<dbReference type="GO" id="GO:0008270">
    <property type="term" value="F:zinc ion binding"/>
    <property type="evidence" value="ECO:0007669"/>
    <property type="project" value="UniProtKB-KW"/>
</dbReference>
<dbReference type="InterPro" id="IPR017907">
    <property type="entry name" value="Znf_RING_CS"/>
</dbReference>
<dbReference type="Proteomes" id="UP001321760">
    <property type="component" value="Unassembled WGS sequence"/>
</dbReference>
<evidence type="ECO:0000256" key="5">
    <source>
        <dbReference type="ARBA" id="ARBA00022963"/>
    </source>
</evidence>
<dbReference type="PROSITE" id="PS00518">
    <property type="entry name" value="ZF_RING_1"/>
    <property type="match status" value="1"/>
</dbReference>
<evidence type="ECO:0000256" key="2">
    <source>
        <dbReference type="ARBA" id="ARBA00022771"/>
    </source>
</evidence>
<feature type="domain" description="PNPLA" evidence="9">
    <location>
        <begin position="835"/>
        <end position="1046"/>
    </location>
</feature>
<gene>
    <name evidence="10" type="ORF">QBC34DRAFT_213369</name>
</gene>
<feature type="region of interest" description="Disordered" evidence="8">
    <location>
        <begin position="1"/>
        <end position="21"/>
    </location>
</feature>
<keyword evidence="5 7" id="KW-0442">Lipid degradation</keyword>
<evidence type="ECO:0000259" key="9">
    <source>
        <dbReference type="PROSITE" id="PS51635"/>
    </source>
</evidence>
<proteinExistence type="predicted"/>
<dbReference type="CDD" id="cd07199">
    <property type="entry name" value="Pat17_PNPLA8_PNPLA9_like"/>
    <property type="match status" value="1"/>
</dbReference>
<evidence type="ECO:0000256" key="3">
    <source>
        <dbReference type="ARBA" id="ARBA00022801"/>
    </source>
</evidence>
<feature type="short sequence motif" description="GXSXG" evidence="7">
    <location>
        <begin position="873"/>
        <end position="877"/>
    </location>
</feature>
<dbReference type="SUPFAM" id="SSF52151">
    <property type="entry name" value="FabD/lysophospholipase-like"/>
    <property type="match status" value="1"/>
</dbReference>
<dbReference type="PANTHER" id="PTHR24185">
    <property type="entry name" value="CALCIUM-INDEPENDENT PHOSPHOLIPASE A2-GAMMA"/>
    <property type="match status" value="1"/>
</dbReference>
<protein>
    <recommendedName>
        <fullName evidence="9">PNPLA domain-containing protein</fullName>
    </recommendedName>
</protein>
<keyword evidence="2" id="KW-0863">Zinc-finger</keyword>
<reference evidence="10" key="1">
    <citation type="journal article" date="2023" name="Mol. Phylogenet. Evol.">
        <title>Genome-scale phylogeny and comparative genomics of the fungal order Sordariales.</title>
        <authorList>
            <person name="Hensen N."/>
            <person name="Bonometti L."/>
            <person name="Westerberg I."/>
            <person name="Brannstrom I.O."/>
            <person name="Guillou S."/>
            <person name="Cros-Aarteil S."/>
            <person name="Calhoun S."/>
            <person name="Haridas S."/>
            <person name="Kuo A."/>
            <person name="Mondo S."/>
            <person name="Pangilinan J."/>
            <person name="Riley R."/>
            <person name="LaButti K."/>
            <person name="Andreopoulos B."/>
            <person name="Lipzen A."/>
            <person name="Chen C."/>
            <person name="Yan M."/>
            <person name="Daum C."/>
            <person name="Ng V."/>
            <person name="Clum A."/>
            <person name="Steindorff A."/>
            <person name="Ohm R.A."/>
            <person name="Martin F."/>
            <person name="Silar P."/>
            <person name="Natvig D.O."/>
            <person name="Lalanne C."/>
            <person name="Gautier V."/>
            <person name="Ament-Velasquez S.L."/>
            <person name="Kruys A."/>
            <person name="Hutchinson M.I."/>
            <person name="Powell A.J."/>
            <person name="Barry K."/>
            <person name="Miller A.N."/>
            <person name="Grigoriev I.V."/>
            <person name="Debuchy R."/>
            <person name="Gladieux P."/>
            <person name="Hiltunen Thoren M."/>
            <person name="Johannesson H."/>
        </authorList>
    </citation>
    <scope>NUCLEOTIDE SEQUENCE</scope>
    <source>
        <strain evidence="10">PSN243</strain>
    </source>
</reference>
<dbReference type="PROSITE" id="PS51635">
    <property type="entry name" value="PNPLA"/>
    <property type="match status" value="1"/>
</dbReference>
<feature type="short sequence motif" description="GXGXXG" evidence="7">
    <location>
        <begin position="839"/>
        <end position="844"/>
    </location>
</feature>
<evidence type="ECO:0000256" key="8">
    <source>
        <dbReference type="SAM" id="MobiDB-lite"/>
    </source>
</evidence>
<comment type="caution">
    <text evidence="10">The sequence shown here is derived from an EMBL/GenBank/DDBJ whole genome shotgun (WGS) entry which is preliminary data.</text>
</comment>
<feature type="region of interest" description="Disordered" evidence="8">
    <location>
        <begin position="309"/>
        <end position="347"/>
    </location>
</feature>
<keyword evidence="11" id="KW-1185">Reference proteome</keyword>
<evidence type="ECO:0000313" key="11">
    <source>
        <dbReference type="Proteomes" id="UP001321760"/>
    </source>
</evidence>
<dbReference type="Gene3D" id="3.40.1090.10">
    <property type="entry name" value="Cytosolic phospholipase A2 catalytic domain"/>
    <property type="match status" value="1"/>
</dbReference>
<dbReference type="GO" id="GO:0047499">
    <property type="term" value="F:calcium-independent phospholipase A2 activity"/>
    <property type="evidence" value="ECO:0007669"/>
    <property type="project" value="TreeGrafter"/>
</dbReference>
<evidence type="ECO:0000313" key="10">
    <source>
        <dbReference type="EMBL" id="KAK4443175.1"/>
    </source>
</evidence>
<evidence type="ECO:0000256" key="7">
    <source>
        <dbReference type="PROSITE-ProRule" id="PRU01161"/>
    </source>
</evidence>
<dbReference type="InterPro" id="IPR016035">
    <property type="entry name" value="Acyl_Trfase/lysoPLipase"/>
</dbReference>
<dbReference type="GO" id="GO:0016042">
    <property type="term" value="P:lipid catabolic process"/>
    <property type="evidence" value="ECO:0007669"/>
    <property type="project" value="UniProtKB-UniRule"/>
</dbReference>
<keyword evidence="3 7" id="KW-0378">Hydrolase</keyword>
<evidence type="ECO:0000256" key="4">
    <source>
        <dbReference type="ARBA" id="ARBA00022833"/>
    </source>
</evidence>
<keyword evidence="4" id="KW-0862">Zinc</keyword>
<dbReference type="PANTHER" id="PTHR24185:SF1">
    <property type="entry name" value="CALCIUM-INDEPENDENT PHOSPHOLIPASE A2-GAMMA"/>
    <property type="match status" value="1"/>
</dbReference>
<reference evidence="10" key="2">
    <citation type="submission" date="2023-05" db="EMBL/GenBank/DDBJ databases">
        <authorList>
            <consortium name="Lawrence Berkeley National Laboratory"/>
            <person name="Steindorff A."/>
            <person name="Hensen N."/>
            <person name="Bonometti L."/>
            <person name="Westerberg I."/>
            <person name="Brannstrom I.O."/>
            <person name="Guillou S."/>
            <person name="Cros-Aarteil S."/>
            <person name="Calhoun S."/>
            <person name="Haridas S."/>
            <person name="Kuo A."/>
            <person name="Mondo S."/>
            <person name="Pangilinan J."/>
            <person name="Riley R."/>
            <person name="Labutti K."/>
            <person name="Andreopoulos B."/>
            <person name="Lipzen A."/>
            <person name="Chen C."/>
            <person name="Yanf M."/>
            <person name="Daum C."/>
            <person name="Ng V."/>
            <person name="Clum A."/>
            <person name="Ohm R."/>
            <person name="Martin F."/>
            <person name="Silar P."/>
            <person name="Natvig D."/>
            <person name="Lalanne C."/>
            <person name="Gautier V."/>
            <person name="Ament-Velasquez S.L."/>
            <person name="Kruys A."/>
            <person name="Hutchinson M.I."/>
            <person name="Powell A.J."/>
            <person name="Barry K."/>
            <person name="Miller A.N."/>
            <person name="Grigoriev I.V."/>
            <person name="Debuchy R."/>
            <person name="Gladieux P."/>
            <person name="Thoren M.H."/>
            <person name="Johannesson H."/>
        </authorList>
    </citation>
    <scope>NUCLEOTIDE SEQUENCE</scope>
    <source>
        <strain evidence="10">PSN243</strain>
    </source>
</reference>
<feature type="compositionally biased region" description="Basic and acidic residues" evidence="8">
    <location>
        <begin position="315"/>
        <end position="326"/>
    </location>
</feature>
<keyword evidence="6 7" id="KW-0443">Lipid metabolism</keyword>
<evidence type="ECO:0000256" key="1">
    <source>
        <dbReference type="ARBA" id="ARBA00022723"/>
    </source>
</evidence>
<dbReference type="EMBL" id="MU865998">
    <property type="protein sequence ID" value="KAK4443175.1"/>
    <property type="molecule type" value="Genomic_DNA"/>
</dbReference>
<feature type="active site" description="Nucleophile" evidence="7">
    <location>
        <position position="875"/>
    </location>
</feature>
<accession>A0AAV9G4Z4</accession>
<evidence type="ECO:0000256" key="6">
    <source>
        <dbReference type="ARBA" id="ARBA00023098"/>
    </source>
</evidence>
<feature type="short sequence motif" description="DGA/G" evidence="7">
    <location>
        <begin position="1033"/>
        <end position="1035"/>
    </location>
</feature>
<keyword evidence="1" id="KW-0479">Metal-binding</keyword>
<dbReference type="Pfam" id="PF01734">
    <property type="entry name" value="Patatin"/>
    <property type="match status" value="1"/>
</dbReference>
<dbReference type="GO" id="GO:0046486">
    <property type="term" value="P:glycerolipid metabolic process"/>
    <property type="evidence" value="ECO:0007669"/>
    <property type="project" value="UniProtKB-ARBA"/>
</dbReference>
<dbReference type="GO" id="GO:0019369">
    <property type="term" value="P:arachidonate metabolic process"/>
    <property type="evidence" value="ECO:0007669"/>
    <property type="project" value="TreeGrafter"/>
</dbReference>
<dbReference type="GO" id="GO:0016020">
    <property type="term" value="C:membrane"/>
    <property type="evidence" value="ECO:0007669"/>
    <property type="project" value="TreeGrafter"/>
</dbReference>
<sequence>MENPTLGAQIAGNWERPGRPSVSHSVRDFLTTYTCSNSDCNKTVTQADARCCSHCGMSGTGNDQSDDEDTSITIYCVTCEVPGCTLNPCTNAEHATCWKSHLPSGAGFIKKHQMLNPVAQIIIEAVTHSETDESRQQRLHEIDRNARWFNVRRHPPAFSTHHNFTGQGAPILQAYDRFRHLCDPNLSGNVETTNHFPRFVSFIGDTCAGKSTLVRAMITMGLALKAGVISGGDISTDADVAQLVAAMKRRTTEWPVTRSASSDSLTSPTTQGVHLYLDEGTSGADSPSPAAEQHPILFVDCEGFNAGDAPTNAERLTDDERPDHRNRLAVPAGNARQRSHSRGPTPDYQYRVTAPCYGKKGKDGIDLFYARFLYAISDVIVFVTRDDTKMMTQLKAVLEWASKAVYKSVNHPSRKTLIIVRHKSELHKSEFYDEGNLAAKYLENHPKLWTLPDTPLKKFVDDYNASESDFRKRITTNQRLYEILFRKIICWYIPSKDNPKVRPYNLVRQWAGLRSRIELAAREEQRVGNAANMKYNVPEMSRILGKAFVHFTTSEGPFDFYLAARRDNPNPETMGSHLGNFLRHAFEFSDKNISTNEKSESIHGMMADVVAAALLTWTFRRFPQRVSPDEAFERELRPICEAGINEYLENYECCTYRFPDGTNCVSRPEQLHFQHVSGTNGIVPGAFQRRGKWQNGHRQKWIDDIREQYTVEYQRLLERRNSIDIAAWRFLDPGAPSPDERVRSRRKRIHREHTDIWTHLKSYKTCFSCLDGVPDHVLACGHAYCPCCVQELGMPSAERECAWTFTECCLCGRGGEDLNTYYIQLKPRCAGVRVLTLDGGGIRGVVELALLQALAEETGLGVPIRDYFDLIVGTSTGGLIALALALNPQNKSLPELTTFFKDAATSTFDQSRLAKFFSKIGMMLFNISDSIYSADPLMEATKDLFGKTTSLFAPAFTPGHSQISTRVAVTSSVGYAETMTLISNYNHPQGRNEAREEESSKDMLVWEAALATSAAPYYLPPYEKAETSTMYVDGAVFANCPAASAYAETKALWPDHAASLDLLVSLSTGHQTKPRSHSTLPKFVLNGVLRTFANMLMHQSDSNESWTKFEDAAPSTVKSKLYRLEPPLAGDRIALDEYSKMDELITVVADWTKTNDGRSKIQRTAEVLLASLFFFEPDEGGIIRATDTTGRSTTGRNHLSGSIRCRLPRNSNGLRKLLTEKADSLWSTVLDHGMILNDINSSSNIFWEPITVSGTSKRLSSCVNDEIGQCHVRINCTFGDDVGDHRFHVIALKLKGSDRRIPISGFPATMAVLMDRASARWLQ</sequence>
<organism evidence="10 11">
    <name type="scientific">Podospora aff. communis PSN243</name>
    <dbReference type="NCBI Taxonomy" id="3040156"/>
    <lineage>
        <taxon>Eukaryota</taxon>
        <taxon>Fungi</taxon>
        <taxon>Dikarya</taxon>
        <taxon>Ascomycota</taxon>
        <taxon>Pezizomycotina</taxon>
        <taxon>Sordariomycetes</taxon>
        <taxon>Sordariomycetidae</taxon>
        <taxon>Sordariales</taxon>
        <taxon>Podosporaceae</taxon>
        <taxon>Podospora</taxon>
    </lineage>
</organism>
<feature type="active site" description="Proton acceptor" evidence="7">
    <location>
        <position position="1033"/>
    </location>
</feature>
<dbReference type="InterPro" id="IPR002641">
    <property type="entry name" value="PNPLA_dom"/>
</dbReference>
<name>A0AAV9G4Z4_9PEZI</name>